<feature type="DNA-binding region" description="OmpR/PhoB-type" evidence="7">
    <location>
        <begin position="134"/>
        <end position="231"/>
    </location>
</feature>
<evidence type="ECO:0000259" key="9">
    <source>
        <dbReference type="PROSITE" id="PS51755"/>
    </source>
</evidence>
<dbReference type="PROSITE" id="PS50110">
    <property type="entry name" value="RESPONSE_REGULATORY"/>
    <property type="match status" value="1"/>
</dbReference>
<dbReference type="GO" id="GO:0000976">
    <property type="term" value="F:transcription cis-regulatory region binding"/>
    <property type="evidence" value="ECO:0007669"/>
    <property type="project" value="TreeGrafter"/>
</dbReference>
<dbReference type="RefSeq" id="WP_072999052.1">
    <property type="nucleotide sequence ID" value="NZ_FQUM01000002.1"/>
</dbReference>
<dbReference type="EMBL" id="FQUM01000002">
    <property type="protein sequence ID" value="SHE67274.1"/>
    <property type="molecule type" value="Genomic_DNA"/>
</dbReference>
<dbReference type="InterPro" id="IPR011006">
    <property type="entry name" value="CheY-like_superfamily"/>
</dbReference>
<dbReference type="OrthoDB" id="9790442at2"/>
<dbReference type="SUPFAM" id="SSF46894">
    <property type="entry name" value="C-terminal effector domain of the bipartite response regulators"/>
    <property type="match status" value="1"/>
</dbReference>
<keyword evidence="1 6" id="KW-0597">Phosphoprotein</keyword>
<keyword evidence="4 7" id="KW-0238">DNA-binding</keyword>
<sequence length="236" mass="27248">MNEAVKLLLVEDDDALRFIVKDNLEQNNYQVDVAENGQLAIEQYERNKYHLIILDVMLPKVDGFKVAEHIRKTDENIPIIFLTARSMTEDKITGLTIGGDDYIPKPFSMEELLLKIKIFLKRSNNIAGGKPETSKVKKIGRFVFLPEELTLSFEGQARKLTIKEMELIKLFSGNVNKVLNRNEILEKVWGSNDYFLGRSLDVFISRLRKYFKPDPNVKIVNLHGIGFRFTVKKEEN</sequence>
<dbReference type="GO" id="GO:0005829">
    <property type="term" value="C:cytosol"/>
    <property type="evidence" value="ECO:0007669"/>
    <property type="project" value="TreeGrafter"/>
</dbReference>
<keyword evidence="5" id="KW-0804">Transcription</keyword>
<evidence type="ECO:0000256" key="6">
    <source>
        <dbReference type="PROSITE-ProRule" id="PRU00169"/>
    </source>
</evidence>
<dbReference type="AlphaFoldDB" id="A0A1M4VE60"/>
<dbReference type="SMART" id="SM00862">
    <property type="entry name" value="Trans_reg_C"/>
    <property type="match status" value="1"/>
</dbReference>
<evidence type="ECO:0000313" key="11">
    <source>
        <dbReference type="Proteomes" id="UP000184164"/>
    </source>
</evidence>
<organism evidence="10 11">
    <name type="scientific">Mariniphaga anaerophila</name>
    <dbReference type="NCBI Taxonomy" id="1484053"/>
    <lineage>
        <taxon>Bacteria</taxon>
        <taxon>Pseudomonadati</taxon>
        <taxon>Bacteroidota</taxon>
        <taxon>Bacteroidia</taxon>
        <taxon>Marinilabiliales</taxon>
        <taxon>Prolixibacteraceae</taxon>
        <taxon>Mariniphaga</taxon>
    </lineage>
</organism>
<gene>
    <name evidence="10" type="ORF">SAMN05444274_10274</name>
</gene>
<dbReference type="InterPro" id="IPR016032">
    <property type="entry name" value="Sig_transdc_resp-reg_C-effctor"/>
</dbReference>
<evidence type="ECO:0000256" key="4">
    <source>
        <dbReference type="ARBA" id="ARBA00023125"/>
    </source>
</evidence>
<dbReference type="FunFam" id="3.40.50.2300:FF:000001">
    <property type="entry name" value="DNA-binding response regulator PhoB"/>
    <property type="match status" value="1"/>
</dbReference>
<reference evidence="10 11" key="1">
    <citation type="submission" date="2016-11" db="EMBL/GenBank/DDBJ databases">
        <authorList>
            <person name="Jaros S."/>
            <person name="Januszkiewicz K."/>
            <person name="Wedrychowicz H."/>
        </authorList>
    </citation>
    <scope>NUCLEOTIDE SEQUENCE [LARGE SCALE GENOMIC DNA]</scope>
    <source>
        <strain evidence="10 11">DSM 26910</strain>
    </source>
</reference>
<dbReference type="InterPro" id="IPR001789">
    <property type="entry name" value="Sig_transdc_resp-reg_receiver"/>
</dbReference>
<dbReference type="InterPro" id="IPR039420">
    <property type="entry name" value="WalR-like"/>
</dbReference>
<feature type="domain" description="Response regulatory" evidence="8">
    <location>
        <begin position="6"/>
        <end position="120"/>
    </location>
</feature>
<dbReference type="GO" id="GO:0032993">
    <property type="term" value="C:protein-DNA complex"/>
    <property type="evidence" value="ECO:0007669"/>
    <property type="project" value="TreeGrafter"/>
</dbReference>
<evidence type="ECO:0000256" key="1">
    <source>
        <dbReference type="ARBA" id="ARBA00022553"/>
    </source>
</evidence>
<dbReference type="CDD" id="cd17574">
    <property type="entry name" value="REC_OmpR"/>
    <property type="match status" value="1"/>
</dbReference>
<dbReference type="PROSITE" id="PS51755">
    <property type="entry name" value="OMPR_PHOB"/>
    <property type="match status" value="1"/>
</dbReference>
<dbReference type="Gene3D" id="6.10.250.690">
    <property type="match status" value="1"/>
</dbReference>
<feature type="domain" description="OmpR/PhoB-type" evidence="9">
    <location>
        <begin position="134"/>
        <end position="231"/>
    </location>
</feature>
<evidence type="ECO:0000256" key="7">
    <source>
        <dbReference type="PROSITE-ProRule" id="PRU01091"/>
    </source>
</evidence>
<evidence type="ECO:0000256" key="5">
    <source>
        <dbReference type="ARBA" id="ARBA00023163"/>
    </source>
</evidence>
<dbReference type="SUPFAM" id="SSF52172">
    <property type="entry name" value="CheY-like"/>
    <property type="match status" value="1"/>
</dbReference>
<dbReference type="GO" id="GO:0000156">
    <property type="term" value="F:phosphorelay response regulator activity"/>
    <property type="evidence" value="ECO:0007669"/>
    <property type="project" value="TreeGrafter"/>
</dbReference>
<feature type="modified residue" description="4-aspartylphosphate" evidence="6">
    <location>
        <position position="55"/>
    </location>
</feature>
<dbReference type="CDD" id="cd00383">
    <property type="entry name" value="trans_reg_C"/>
    <property type="match status" value="1"/>
</dbReference>
<keyword evidence="2" id="KW-0902">Two-component regulatory system</keyword>
<keyword evidence="11" id="KW-1185">Reference proteome</keyword>
<evidence type="ECO:0000256" key="2">
    <source>
        <dbReference type="ARBA" id="ARBA00023012"/>
    </source>
</evidence>
<dbReference type="Gene3D" id="1.10.10.10">
    <property type="entry name" value="Winged helix-like DNA-binding domain superfamily/Winged helix DNA-binding domain"/>
    <property type="match status" value="1"/>
</dbReference>
<dbReference type="PANTHER" id="PTHR48111:SF40">
    <property type="entry name" value="PHOSPHATE REGULON TRANSCRIPTIONAL REGULATORY PROTEIN PHOB"/>
    <property type="match status" value="1"/>
</dbReference>
<dbReference type="InterPro" id="IPR036388">
    <property type="entry name" value="WH-like_DNA-bd_sf"/>
</dbReference>
<dbReference type="Pfam" id="PF00072">
    <property type="entry name" value="Response_reg"/>
    <property type="match status" value="1"/>
</dbReference>
<evidence type="ECO:0000259" key="8">
    <source>
        <dbReference type="PROSITE" id="PS50110"/>
    </source>
</evidence>
<evidence type="ECO:0000256" key="3">
    <source>
        <dbReference type="ARBA" id="ARBA00023015"/>
    </source>
</evidence>
<dbReference type="SMART" id="SM00448">
    <property type="entry name" value="REC"/>
    <property type="match status" value="1"/>
</dbReference>
<dbReference type="GO" id="GO:0006355">
    <property type="term" value="P:regulation of DNA-templated transcription"/>
    <property type="evidence" value="ECO:0007669"/>
    <property type="project" value="InterPro"/>
</dbReference>
<dbReference type="Gene3D" id="3.40.50.2300">
    <property type="match status" value="1"/>
</dbReference>
<protein>
    <submittedName>
        <fullName evidence="10">DNA-binding response regulator, OmpR family, contains REC and winged-helix (WHTH) domain</fullName>
    </submittedName>
</protein>
<dbReference type="InterPro" id="IPR001867">
    <property type="entry name" value="OmpR/PhoB-type_DNA-bd"/>
</dbReference>
<name>A0A1M4VE60_9BACT</name>
<dbReference type="PANTHER" id="PTHR48111">
    <property type="entry name" value="REGULATOR OF RPOS"/>
    <property type="match status" value="1"/>
</dbReference>
<dbReference type="Pfam" id="PF00486">
    <property type="entry name" value="Trans_reg_C"/>
    <property type="match status" value="1"/>
</dbReference>
<proteinExistence type="predicted"/>
<dbReference type="STRING" id="1484053.SAMN05444274_10274"/>
<dbReference type="Proteomes" id="UP000184164">
    <property type="component" value="Unassembled WGS sequence"/>
</dbReference>
<accession>A0A1M4VE60</accession>
<keyword evidence="3" id="KW-0805">Transcription regulation</keyword>
<evidence type="ECO:0000313" key="10">
    <source>
        <dbReference type="EMBL" id="SHE67274.1"/>
    </source>
</evidence>